<organism evidence="2 3">
    <name type="scientific">Symbiodinium natans</name>
    <dbReference type="NCBI Taxonomy" id="878477"/>
    <lineage>
        <taxon>Eukaryota</taxon>
        <taxon>Sar</taxon>
        <taxon>Alveolata</taxon>
        <taxon>Dinophyceae</taxon>
        <taxon>Suessiales</taxon>
        <taxon>Symbiodiniaceae</taxon>
        <taxon>Symbiodinium</taxon>
    </lineage>
</organism>
<name>A0A812U032_9DINO</name>
<protein>
    <submittedName>
        <fullName evidence="2">Uncharacterized protein</fullName>
    </submittedName>
</protein>
<evidence type="ECO:0000256" key="1">
    <source>
        <dbReference type="SAM" id="Coils"/>
    </source>
</evidence>
<proteinExistence type="predicted"/>
<accession>A0A812U032</accession>
<dbReference type="OrthoDB" id="429043at2759"/>
<evidence type="ECO:0000313" key="3">
    <source>
        <dbReference type="Proteomes" id="UP000604046"/>
    </source>
</evidence>
<dbReference type="Proteomes" id="UP000604046">
    <property type="component" value="Unassembled WGS sequence"/>
</dbReference>
<dbReference type="EMBL" id="CAJNDS010002634">
    <property type="protein sequence ID" value="CAE7551027.1"/>
    <property type="molecule type" value="Genomic_DNA"/>
</dbReference>
<feature type="coiled-coil region" evidence="1">
    <location>
        <begin position="308"/>
        <end position="342"/>
    </location>
</feature>
<keyword evidence="1" id="KW-0175">Coiled coil</keyword>
<keyword evidence="3" id="KW-1185">Reference proteome</keyword>
<comment type="caution">
    <text evidence="2">The sequence shown here is derived from an EMBL/GenBank/DDBJ whole genome shotgun (WGS) entry which is preliminary data.</text>
</comment>
<gene>
    <name evidence="2" type="ORF">SNAT2548_LOCUS30940</name>
</gene>
<dbReference type="AlphaFoldDB" id="A0A812U032"/>
<sequence>MAMLPALSRCWRPALGSGLPRLALAAQQRAFGSAVPQRRRNVSAAQVLVAQVEAAVASGRHINKGSPLYEKIGVEVDRLRSENDTVIAKVDELDSSRAKLVADSTAFVAGVRAGEDGSQMVETLQKIEELDRQMAELRSQQIQNYLDIGALKRQRVTIQKNEEVMEIVSQVYEMMEKDEMIAEDAELAVALGEKVSKLEAEFDSFSQSIATAKKELENVVSRVKSLELSLRARRDKANHETDTLRANSISGLYEARRKNAQLTRYRIQQALNVKLVSVLERARQAFRTHTRIKELIDSGNKAQMEVVVGELLREMEVAVTTAAELEEAKARHSKEVHDVTAKLRQHEEVVTPETGKLREELIAALREEEFCMARLAVLRKSQAQDVKFLASLRKAIG</sequence>
<evidence type="ECO:0000313" key="2">
    <source>
        <dbReference type="EMBL" id="CAE7551027.1"/>
    </source>
</evidence>
<feature type="coiled-coil region" evidence="1">
    <location>
        <begin position="195"/>
        <end position="229"/>
    </location>
</feature>
<reference evidence="2" key="1">
    <citation type="submission" date="2021-02" db="EMBL/GenBank/DDBJ databases">
        <authorList>
            <person name="Dougan E. K."/>
            <person name="Rhodes N."/>
            <person name="Thang M."/>
            <person name="Chan C."/>
        </authorList>
    </citation>
    <scope>NUCLEOTIDE SEQUENCE</scope>
</reference>